<evidence type="ECO:0000256" key="4">
    <source>
        <dbReference type="PIRSR" id="PIRSR015582-1"/>
    </source>
</evidence>
<keyword evidence="2 5" id="KW-0479">Metal-binding</keyword>
<gene>
    <name evidence="7" type="ORF">FPZ11_00550</name>
</gene>
<evidence type="ECO:0000256" key="1">
    <source>
        <dbReference type="ARBA" id="ARBA00001946"/>
    </source>
</evidence>
<dbReference type="SUPFAM" id="SSF51621">
    <property type="entry name" value="Phosphoenolpyruvate/pyruvate domain"/>
    <property type="match status" value="1"/>
</dbReference>
<feature type="binding site" evidence="5">
    <location>
        <position position="137"/>
    </location>
    <ligand>
        <name>Mg(2+)</name>
        <dbReference type="ChEBI" id="CHEBI:18420"/>
    </ligand>
</feature>
<reference evidence="7 8" key="1">
    <citation type="submission" date="2019-07" db="EMBL/GenBank/DDBJ databases">
        <title>Full genome sequence of Humibacter sp. WJ7-1.</title>
        <authorList>
            <person name="Im W.-T."/>
        </authorList>
    </citation>
    <scope>NUCLEOTIDE SEQUENCE [LARGE SCALE GENOMIC DNA]</scope>
    <source>
        <strain evidence="7 8">WJ7-1</strain>
    </source>
</reference>
<evidence type="ECO:0000313" key="8">
    <source>
        <dbReference type="Proteomes" id="UP000320216"/>
    </source>
</evidence>
<dbReference type="GO" id="GO:0016829">
    <property type="term" value="F:lyase activity"/>
    <property type="evidence" value="ECO:0007669"/>
    <property type="project" value="UniProtKB-KW"/>
</dbReference>
<evidence type="ECO:0000256" key="3">
    <source>
        <dbReference type="ARBA" id="ARBA00022842"/>
    </source>
</evidence>
<dbReference type="InterPro" id="IPR040442">
    <property type="entry name" value="Pyrv_kinase-like_dom_sf"/>
</dbReference>
<dbReference type="KEGG" id="huw:FPZ11_00550"/>
<dbReference type="EMBL" id="CP042305">
    <property type="protein sequence ID" value="QDZ16588.1"/>
    <property type="molecule type" value="Genomic_DNA"/>
</dbReference>
<comment type="cofactor">
    <cofactor evidence="1">
        <name>Mg(2+)</name>
        <dbReference type="ChEBI" id="CHEBI:18420"/>
    </cofactor>
</comment>
<evidence type="ECO:0000259" key="6">
    <source>
        <dbReference type="Pfam" id="PF03328"/>
    </source>
</evidence>
<dbReference type="GO" id="GO:0000287">
    <property type="term" value="F:magnesium ion binding"/>
    <property type="evidence" value="ECO:0007669"/>
    <property type="project" value="TreeGrafter"/>
</dbReference>
<keyword evidence="8" id="KW-1185">Reference proteome</keyword>
<dbReference type="AlphaFoldDB" id="A0A5B8M789"/>
<protein>
    <submittedName>
        <fullName evidence="7">CoA ester lyase</fullName>
    </submittedName>
</protein>
<dbReference type="InterPro" id="IPR011206">
    <property type="entry name" value="Citrate_lyase_beta/mcl1/mcl2"/>
</dbReference>
<proteinExistence type="predicted"/>
<dbReference type="PIRSF" id="PIRSF015582">
    <property type="entry name" value="Cit_lyase_B"/>
    <property type="match status" value="1"/>
</dbReference>
<feature type="domain" description="HpcH/HpaI aldolase/citrate lyase" evidence="6">
    <location>
        <begin position="1"/>
        <end position="210"/>
    </location>
</feature>
<keyword evidence="7" id="KW-0456">Lyase</keyword>
<evidence type="ECO:0000256" key="5">
    <source>
        <dbReference type="PIRSR" id="PIRSR015582-2"/>
    </source>
</evidence>
<sequence>MFCPADRPERFAKALERADAVILDLEDGVAPADRTAARGAIVAFGAAVSPEATARTVVRVNAAGTSDFAVDVAVVRASPFRTVMLPKAESAAELDELAAAVPGVRVIALCESAKGVLAAPELARHAAVDALMWGAEDLLVSLGGASSRRADGTYRDVATHARSAVLLAAAAGGCDAIDAVHVDLDDLTGLAAEAEDAVACGFAATCCLHPRQVSVVREAYRPSESQVEAARNIVTAAHAAPGAFRLGGRMIDEPLIAQARAVLRRAGGL</sequence>
<keyword evidence="3 5" id="KW-0460">Magnesium</keyword>
<dbReference type="OrthoDB" id="5172636at2"/>
<dbReference type="RefSeq" id="WP_146322592.1">
    <property type="nucleotide sequence ID" value="NZ_CP042305.1"/>
</dbReference>
<dbReference type="Pfam" id="PF03328">
    <property type="entry name" value="HpcH_HpaI"/>
    <property type="match status" value="1"/>
</dbReference>
<feature type="binding site" evidence="5">
    <location>
        <position position="111"/>
    </location>
    <ligand>
        <name>Mg(2+)</name>
        <dbReference type="ChEBI" id="CHEBI:18420"/>
    </ligand>
</feature>
<evidence type="ECO:0000313" key="7">
    <source>
        <dbReference type="EMBL" id="QDZ16588.1"/>
    </source>
</evidence>
<accession>A0A5B8M789</accession>
<feature type="binding site" evidence="4">
    <location>
        <position position="59"/>
    </location>
    <ligand>
        <name>substrate</name>
    </ligand>
</feature>
<dbReference type="PANTHER" id="PTHR32308">
    <property type="entry name" value="LYASE BETA SUBUNIT, PUTATIVE (AFU_ORTHOLOGUE AFUA_4G13030)-RELATED"/>
    <property type="match status" value="1"/>
</dbReference>
<name>A0A5B8M789_9MICO</name>
<feature type="binding site" evidence="4">
    <location>
        <position position="111"/>
    </location>
    <ligand>
        <name>substrate</name>
    </ligand>
</feature>
<evidence type="ECO:0000256" key="2">
    <source>
        <dbReference type="ARBA" id="ARBA00022723"/>
    </source>
</evidence>
<organism evidence="7 8">
    <name type="scientific">Humibacter ginsenosidimutans</name>
    <dbReference type="NCBI Taxonomy" id="2599293"/>
    <lineage>
        <taxon>Bacteria</taxon>
        <taxon>Bacillati</taxon>
        <taxon>Actinomycetota</taxon>
        <taxon>Actinomycetes</taxon>
        <taxon>Micrococcales</taxon>
        <taxon>Microbacteriaceae</taxon>
        <taxon>Humibacter</taxon>
    </lineage>
</organism>
<dbReference type="Proteomes" id="UP000320216">
    <property type="component" value="Chromosome"/>
</dbReference>
<dbReference type="InterPro" id="IPR005000">
    <property type="entry name" value="Aldolase/citrate-lyase_domain"/>
</dbReference>
<dbReference type="InterPro" id="IPR015813">
    <property type="entry name" value="Pyrv/PenolPyrv_kinase-like_dom"/>
</dbReference>
<dbReference type="PANTHER" id="PTHR32308:SF10">
    <property type="entry name" value="CITRATE LYASE SUBUNIT BETA"/>
    <property type="match status" value="1"/>
</dbReference>
<dbReference type="Gene3D" id="3.20.20.60">
    <property type="entry name" value="Phosphoenolpyruvate-binding domains"/>
    <property type="match status" value="1"/>
</dbReference>
<dbReference type="GO" id="GO:0006107">
    <property type="term" value="P:oxaloacetate metabolic process"/>
    <property type="evidence" value="ECO:0007669"/>
    <property type="project" value="TreeGrafter"/>
</dbReference>